<evidence type="ECO:0000313" key="1">
    <source>
        <dbReference type="EMBL" id="OIR09379.1"/>
    </source>
</evidence>
<dbReference type="AlphaFoldDB" id="A0A1J5SN65"/>
<evidence type="ECO:0008006" key="2">
    <source>
        <dbReference type="Google" id="ProtNLM"/>
    </source>
</evidence>
<organism evidence="1">
    <name type="scientific">mine drainage metagenome</name>
    <dbReference type="NCBI Taxonomy" id="410659"/>
    <lineage>
        <taxon>unclassified sequences</taxon>
        <taxon>metagenomes</taxon>
        <taxon>ecological metagenomes</taxon>
    </lineage>
</organism>
<reference evidence="1" key="1">
    <citation type="submission" date="2016-10" db="EMBL/GenBank/DDBJ databases">
        <title>Sequence of Gallionella enrichment culture.</title>
        <authorList>
            <person name="Poehlein A."/>
            <person name="Muehling M."/>
            <person name="Daniel R."/>
        </authorList>
    </citation>
    <scope>NUCLEOTIDE SEQUENCE</scope>
</reference>
<gene>
    <name evidence="1" type="ORF">GALL_86130</name>
</gene>
<dbReference type="EMBL" id="MLJW01000027">
    <property type="protein sequence ID" value="OIR09379.1"/>
    <property type="molecule type" value="Genomic_DNA"/>
</dbReference>
<comment type="caution">
    <text evidence="1">The sequence shown here is derived from an EMBL/GenBank/DDBJ whole genome shotgun (WGS) entry which is preliminary data.</text>
</comment>
<dbReference type="Gene3D" id="3.40.50.150">
    <property type="entry name" value="Vaccinia Virus protein VP39"/>
    <property type="match status" value="1"/>
</dbReference>
<name>A0A1J5SN65_9ZZZZ</name>
<dbReference type="InterPro" id="IPR029063">
    <property type="entry name" value="SAM-dependent_MTases_sf"/>
</dbReference>
<protein>
    <recommendedName>
        <fullName evidence="2">Methyltransferase type 11 domain-containing protein</fullName>
    </recommendedName>
</protein>
<dbReference type="SUPFAM" id="SSF53335">
    <property type="entry name" value="S-adenosyl-L-methionine-dependent methyltransferases"/>
    <property type="match status" value="1"/>
</dbReference>
<proteinExistence type="predicted"/>
<accession>A0A1J5SN65</accession>
<sequence>MNTDADRLPAAARPPLWSSRLLGELLDHELCRALPASRAARVLDLSGDEGDAVALLGPRHPAWSWVRSADAFAPGSGDAPFDAAIVGSAPASSGDCAPLLSGVFGSLRPGGLALVNVPAHRWLASEADSPRGIRRRFGAAELRAELSAAGFRGIQSTHWNSLALPLLWARLRLSRPPRSTAPFGSSRAAAVPLAALGAVESAWIRMGGRWPAGQYLLAVARRPLVSDFA</sequence>